<evidence type="ECO:0000313" key="2">
    <source>
        <dbReference type="EMBL" id="KAK3764610.1"/>
    </source>
</evidence>
<protein>
    <submittedName>
        <fullName evidence="2">Uncharacterized protein</fullName>
    </submittedName>
</protein>
<dbReference type="EMBL" id="JAWDGP010004422">
    <property type="protein sequence ID" value="KAK3764610.1"/>
    <property type="molecule type" value="Genomic_DNA"/>
</dbReference>
<organism evidence="2 3">
    <name type="scientific">Elysia crispata</name>
    <name type="common">lettuce slug</name>
    <dbReference type="NCBI Taxonomy" id="231223"/>
    <lineage>
        <taxon>Eukaryota</taxon>
        <taxon>Metazoa</taxon>
        <taxon>Spiralia</taxon>
        <taxon>Lophotrochozoa</taxon>
        <taxon>Mollusca</taxon>
        <taxon>Gastropoda</taxon>
        <taxon>Heterobranchia</taxon>
        <taxon>Euthyneura</taxon>
        <taxon>Panpulmonata</taxon>
        <taxon>Sacoglossa</taxon>
        <taxon>Placobranchoidea</taxon>
        <taxon>Plakobranchidae</taxon>
        <taxon>Elysia</taxon>
    </lineage>
</organism>
<accession>A0AAE1DC80</accession>
<keyword evidence="3" id="KW-1185">Reference proteome</keyword>
<evidence type="ECO:0000313" key="3">
    <source>
        <dbReference type="Proteomes" id="UP001283361"/>
    </source>
</evidence>
<dbReference type="Proteomes" id="UP001283361">
    <property type="component" value="Unassembled WGS sequence"/>
</dbReference>
<proteinExistence type="predicted"/>
<feature type="compositionally biased region" description="Basic and acidic residues" evidence="1">
    <location>
        <begin position="53"/>
        <end position="62"/>
    </location>
</feature>
<reference evidence="2" key="1">
    <citation type="journal article" date="2023" name="G3 (Bethesda)">
        <title>A reference genome for the long-term kleptoplast-retaining sea slug Elysia crispata morphotype clarki.</title>
        <authorList>
            <person name="Eastman K.E."/>
            <person name="Pendleton A.L."/>
            <person name="Shaikh M.A."/>
            <person name="Suttiyut T."/>
            <person name="Ogas R."/>
            <person name="Tomko P."/>
            <person name="Gavelis G."/>
            <person name="Widhalm J.R."/>
            <person name="Wisecaver J.H."/>
        </authorList>
    </citation>
    <scope>NUCLEOTIDE SEQUENCE</scope>
    <source>
        <strain evidence="2">ECLA1</strain>
    </source>
</reference>
<dbReference type="AlphaFoldDB" id="A0AAE1DC80"/>
<gene>
    <name evidence="2" type="ORF">RRG08_008490</name>
</gene>
<sequence>MCQDVMDRSSSSLSKFVSLSSRDIIFLTRAAALQEGWRYREAEIEREEEEETERGGEREDRRLWRRQNSSNFSPITTATWKAAVINIILMISHYNCTLSALQDPFHSAQSLDGVITSGCARYEIYTTNY</sequence>
<feature type="region of interest" description="Disordered" evidence="1">
    <location>
        <begin position="42"/>
        <end position="63"/>
    </location>
</feature>
<comment type="caution">
    <text evidence="2">The sequence shown here is derived from an EMBL/GenBank/DDBJ whole genome shotgun (WGS) entry which is preliminary data.</text>
</comment>
<name>A0AAE1DC80_9GAST</name>
<evidence type="ECO:0000256" key="1">
    <source>
        <dbReference type="SAM" id="MobiDB-lite"/>
    </source>
</evidence>